<proteinExistence type="evidence at transcript level"/>
<dbReference type="InterPro" id="IPR050359">
    <property type="entry name" value="bHLH_transcription_factors"/>
</dbReference>
<evidence type="ECO:0000313" key="3">
    <source>
        <dbReference type="EMBL" id="BAC81667.1"/>
    </source>
</evidence>
<dbReference type="SMART" id="SM00353">
    <property type="entry name" value="HLH"/>
    <property type="match status" value="1"/>
</dbReference>
<dbReference type="GO" id="GO:0000981">
    <property type="term" value="F:DNA-binding transcription factor activity, RNA polymerase II-specific"/>
    <property type="evidence" value="ECO:0007669"/>
    <property type="project" value="TreeGrafter"/>
</dbReference>
<dbReference type="Gene3D" id="4.10.280.10">
    <property type="entry name" value="Helix-loop-helix DNA-binding domain"/>
    <property type="match status" value="1"/>
</dbReference>
<gene>
    <name evidence="3" type="primary">Cs-Mist</name>
</gene>
<accession>Q76EY1</accession>
<organism evidence="3">
    <name type="scientific">Ciona savignyi</name>
    <name type="common">Pacific transparent sea squirt</name>
    <dbReference type="NCBI Taxonomy" id="51511"/>
    <lineage>
        <taxon>Eukaryota</taxon>
        <taxon>Metazoa</taxon>
        <taxon>Chordata</taxon>
        <taxon>Tunicata</taxon>
        <taxon>Ascidiacea</taxon>
        <taxon>Phlebobranchia</taxon>
        <taxon>Cionidae</taxon>
        <taxon>Ciona</taxon>
    </lineage>
</organism>
<feature type="compositionally biased region" description="Polar residues" evidence="1">
    <location>
        <begin position="410"/>
        <end position="427"/>
    </location>
</feature>
<protein>
    <submittedName>
        <fullName evidence="3">Basic helix-loop-helix factor Mist</fullName>
    </submittedName>
</protein>
<dbReference type="AlphaFoldDB" id="Q76EY1"/>
<dbReference type="PANTHER" id="PTHR19290">
    <property type="entry name" value="BASIC HELIX-LOOP-HELIX PROTEIN NEUROGENIN-RELATED"/>
    <property type="match status" value="1"/>
</dbReference>
<dbReference type="GO" id="GO:0005634">
    <property type="term" value="C:nucleus"/>
    <property type="evidence" value="ECO:0007669"/>
    <property type="project" value="TreeGrafter"/>
</dbReference>
<evidence type="ECO:0000259" key="2">
    <source>
        <dbReference type="PROSITE" id="PS50888"/>
    </source>
</evidence>
<dbReference type="GO" id="GO:0070888">
    <property type="term" value="F:E-box binding"/>
    <property type="evidence" value="ECO:0007669"/>
    <property type="project" value="TreeGrafter"/>
</dbReference>
<dbReference type="GO" id="GO:0061564">
    <property type="term" value="P:axon development"/>
    <property type="evidence" value="ECO:0007669"/>
    <property type="project" value="TreeGrafter"/>
</dbReference>
<dbReference type="PROSITE" id="PS50888">
    <property type="entry name" value="BHLH"/>
    <property type="match status" value="1"/>
</dbReference>
<dbReference type="EMBL" id="AB105883">
    <property type="protein sequence ID" value="BAC81667.1"/>
    <property type="molecule type" value="mRNA"/>
</dbReference>
<dbReference type="PANTHER" id="PTHR19290:SF164">
    <property type="entry name" value="BHLH DOMAIN-CONTAINING PROTEIN"/>
    <property type="match status" value="1"/>
</dbReference>
<dbReference type="InterPro" id="IPR036638">
    <property type="entry name" value="HLH_DNA-bd_sf"/>
</dbReference>
<dbReference type="GO" id="GO:0045944">
    <property type="term" value="P:positive regulation of transcription by RNA polymerase II"/>
    <property type="evidence" value="ECO:0007669"/>
    <property type="project" value="TreeGrafter"/>
</dbReference>
<reference evidence="3" key="1">
    <citation type="journal article" date="2003" name="Development">
        <title>A Twist-like bHLH gene is a downstream factor of an endogenous FGF and determines mesenchymal fate in the ascidian embryos.</title>
        <authorList>
            <person name="Imai K.S."/>
            <person name="Satoh N."/>
            <person name="Satou Y."/>
        </authorList>
    </citation>
    <scope>NUCLEOTIDE SEQUENCE</scope>
</reference>
<feature type="region of interest" description="Disordered" evidence="1">
    <location>
        <begin position="402"/>
        <end position="437"/>
    </location>
</feature>
<feature type="region of interest" description="Disordered" evidence="1">
    <location>
        <begin position="358"/>
        <end position="382"/>
    </location>
</feature>
<dbReference type="GO" id="GO:0046983">
    <property type="term" value="F:protein dimerization activity"/>
    <property type="evidence" value="ECO:0007669"/>
    <property type="project" value="InterPro"/>
</dbReference>
<dbReference type="CDD" id="cd11426">
    <property type="entry name" value="bHLH_TS_MIST1_like"/>
    <property type="match status" value="1"/>
</dbReference>
<dbReference type="GO" id="GO:0007423">
    <property type="term" value="P:sensory organ development"/>
    <property type="evidence" value="ECO:0007669"/>
    <property type="project" value="TreeGrafter"/>
</dbReference>
<dbReference type="Pfam" id="PF00010">
    <property type="entry name" value="HLH"/>
    <property type="match status" value="1"/>
</dbReference>
<dbReference type="InterPro" id="IPR011598">
    <property type="entry name" value="bHLH_dom"/>
</dbReference>
<feature type="domain" description="BHLH" evidence="2">
    <location>
        <begin position="431"/>
        <end position="483"/>
    </location>
</feature>
<dbReference type="SUPFAM" id="SSF47459">
    <property type="entry name" value="HLH, helix-loop-helix DNA-binding domain"/>
    <property type="match status" value="1"/>
</dbReference>
<name>Q76EY1_CIOSA</name>
<evidence type="ECO:0000256" key="1">
    <source>
        <dbReference type="SAM" id="MobiDB-lite"/>
    </source>
</evidence>
<sequence>MYGVHRHTEPTTPKRSTLFREDVIELQHIPPPLLMAGGEGSTPEEKDISPVEHYALRSRYIRLCKDYSKYQHHCQEQGSHQNREECNGLEIGHFQSTNYLTSDGTLYNNGFDDLTGTTAPFPGQAQADIDLLDAILQENDRSIVPHHDDVHSSNYSHTSEFLTQARNQITYHNNKMEEDTAFTVRRGTNSSSNNNNNTMYSDRGFFRLSSTSTDENDGLTYKSSFGIRSLSCDTAHLNVRNASPTSTTIKTEYPADNEECASNTFLPPISMLSGKTATHVISDKNGTCTSSSSSITSLEEKCPSAYTAVQMQELEGLTNKSTRVEDYLVHNTDDLTNDIIEKDEALTSSCMFGQRAKGKINRSNSLPTPQSPTSASQYSRSSTSFGLNTSVISAAMKTAHINARKRRANSHTTSQSNSKSENGSCQEPRNAKRLQSNERERLRMHQLNDAFQALRDICPHVKSDQKLSKMETLTLAHNYIASLSNMILTLEKSVHMSERQFLTPVDENLSVKSECNMLKSLDPSHLPPFNGASQPNS</sequence>
<feature type="compositionally biased region" description="Low complexity" evidence="1">
    <location>
        <begin position="371"/>
        <end position="382"/>
    </location>
</feature>